<sequence length="108" mass="13198">MVGREPWIAVHIMADHYRGTLYIGVTSAFHTRMIQHREGAFPGFTRRYGLRRLVWFELHDLMTEAIQRERSLKEWRRQWKINLIERDNPRWDDLYSATFEWTPVPRQV</sequence>
<evidence type="ECO:0000259" key="2">
    <source>
        <dbReference type="PROSITE" id="PS50164"/>
    </source>
</evidence>
<dbReference type="PROSITE" id="PS50164">
    <property type="entry name" value="GIY_YIG"/>
    <property type="match status" value="1"/>
</dbReference>
<dbReference type="SUPFAM" id="SSF82771">
    <property type="entry name" value="GIY-YIG endonuclease"/>
    <property type="match status" value="1"/>
</dbReference>
<proteinExistence type="inferred from homology"/>
<name>A0ABU1MUV6_9CAUL</name>
<keyword evidence="4" id="KW-1185">Reference proteome</keyword>
<keyword evidence="3" id="KW-0540">Nuclease</keyword>
<gene>
    <name evidence="3" type="ORF">J2800_000703</name>
</gene>
<dbReference type="Gene3D" id="3.40.1440.10">
    <property type="entry name" value="GIY-YIG endonuclease"/>
    <property type="match status" value="1"/>
</dbReference>
<dbReference type="Pfam" id="PF01541">
    <property type="entry name" value="GIY-YIG"/>
    <property type="match status" value="1"/>
</dbReference>
<protein>
    <submittedName>
        <fullName evidence="3">Endonuclease</fullName>
    </submittedName>
</protein>
<organism evidence="3 4">
    <name type="scientific">Caulobacter rhizosphaerae</name>
    <dbReference type="NCBI Taxonomy" id="2010972"/>
    <lineage>
        <taxon>Bacteria</taxon>
        <taxon>Pseudomonadati</taxon>
        <taxon>Pseudomonadota</taxon>
        <taxon>Alphaproteobacteria</taxon>
        <taxon>Caulobacterales</taxon>
        <taxon>Caulobacteraceae</taxon>
        <taxon>Caulobacter</taxon>
    </lineage>
</organism>
<evidence type="ECO:0000256" key="1">
    <source>
        <dbReference type="ARBA" id="ARBA00007435"/>
    </source>
</evidence>
<dbReference type="InterPro" id="IPR050190">
    <property type="entry name" value="UPF0213_domain"/>
</dbReference>
<comment type="caution">
    <text evidence="3">The sequence shown here is derived from an EMBL/GenBank/DDBJ whole genome shotgun (WGS) entry which is preliminary data.</text>
</comment>
<dbReference type="PANTHER" id="PTHR34477">
    <property type="entry name" value="UPF0213 PROTEIN YHBQ"/>
    <property type="match status" value="1"/>
</dbReference>
<evidence type="ECO:0000313" key="3">
    <source>
        <dbReference type="EMBL" id="MDR6529979.1"/>
    </source>
</evidence>
<dbReference type="InterPro" id="IPR035901">
    <property type="entry name" value="GIY-YIG_endonuc_sf"/>
</dbReference>
<dbReference type="InterPro" id="IPR000305">
    <property type="entry name" value="GIY-YIG_endonuc"/>
</dbReference>
<dbReference type="Proteomes" id="UP001262754">
    <property type="component" value="Unassembled WGS sequence"/>
</dbReference>
<feature type="domain" description="GIY-YIG" evidence="2">
    <location>
        <begin position="6"/>
        <end position="83"/>
    </location>
</feature>
<comment type="similarity">
    <text evidence="1">Belongs to the UPF0213 family.</text>
</comment>
<dbReference type="RefSeq" id="WP_163229145.1">
    <property type="nucleotide sequence ID" value="NZ_BMLD01000007.1"/>
</dbReference>
<evidence type="ECO:0000313" key="4">
    <source>
        <dbReference type="Proteomes" id="UP001262754"/>
    </source>
</evidence>
<dbReference type="GO" id="GO:0004519">
    <property type="term" value="F:endonuclease activity"/>
    <property type="evidence" value="ECO:0007669"/>
    <property type="project" value="UniProtKB-KW"/>
</dbReference>
<keyword evidence="3" id="KW-0378">Hydrolase</keyword>
<accession>A0ABU1MUV6</accession>
<reference evidence="3 4" key="1">
    <citation type="submission" date="2023-07" db="EMBL/GenBank/DDBJ databases">
        <title>Sorghum-associated microbial communities from plants grown in Nebraska, USA.</title>
        <authorList>
            <person name="Schachtman D."/>
        </authorList>
    </citation>
    <scope>NUCLEOTIDE SEQUENCE [LARGE SCALE GENOMIC DNA]</scope>
    <source>
        <strain evidence="3 4">DS2154</strain>
    </source>
</reference>
<dbReference type="PANTHER" id="PTHR34477:SF5">
    <property type="entry name" value="BSL5627 PROTEIN"/>
    <property type="match status" value="1"/>
</dbReference>
<dbReference type="CDD" id="cd10448">
    <property type="entry name" value="GIY-YIG_unchar_3"/>
    <property type="match status" value="1"/>
</dbReference>
<dbReference type="EMBL" id="JAVDRL010000002">
    <property type="protein sequence ID" value="MDR6529979.1"/>
    <property type="molecule type" value="Genomic_DNA"/>
</dbReference>
<keyword evidence="3" id="KW-0255">Endonuclease</keyword>